<feature type="domain" description="APS kinase" evidence="2">
    <location>
        <begin position="73"/>
        <end position="186"/>
    </location>
</feature>
<dbReference type="Gene3D" id="3.40.50.300">
    <property type="entry name" value="P-loop containing nucleotide triphosphate hydrolases"/>
    <property type="match status" value="1"/>
</dbReference>
<name>A0ABY8XR31_9PSEU</name>
<dbReference type="Proteomes" id="UP001227101">
    <property type="component" value="Chromosome"/>
</dbReference>
<dbReference type="GO" id="GO:0004020">
    <property type="term" value="F:adenylylsulfate kinase activity"/>
    <property type="evidence" value="ECO:0007669"/>
    <property type="project" value="UniProtKB-EC"/>
</dbReference>
<evidence type="ECO:0000256" key="1">
    <source>
        <dbReference type="ARBA" id="ARBA00022679"/>
    </source>
</evidence>
<dbReference type="Pfam" id="PF01583">
    <property type="entry name" value="APS_kinase"/>
    <property type="match status" value="1"/>
</dbReference>
<dbReference type="RefSeq" id="WP_285455291.1">
    <property type="nucleotide sequence ID" value="NZ_CP127173.1"/>
</dbReference>
<gene>
    <name evidence="3" type="ORF">QP939_04655</name>
</gene>
<evidence type="ECO:0000259" key="2">
    <source>
        <dbReference type="Pfam" id="PF01583"/>
    </source>
</evidence>
<evidence type="ECO:0000313" key="3">
    <source>
        <dbReference type="EMBL" id="WIV57971.1"/>
    </source>
</evidence>
<keyword evidence="4" id="KW-1185">Reference proteome</keyword>
<proteinExistence type="predicted"/>
<keyword evidence="3" id="KW-0418">Kinase</keyword>
<dbReference type="EC" id="2.7.1.25" evidence="3"/>
<keyword evidence="1 3" id="KW-0808">Transferase</keyword>
<dbReference type="InterPro" id="IPR059117">
    <property type="entry name" value="APS_kinase_dom"/>
</dbReference>
<dbReference type="EMBL" id="CP127173">
    <property type="protein sequence ID" value="WIV57971.1"/>
    <property type="molecule type" value="Genomic_DNA"/>
</dbReference>
<dbReference type="InterPro" id="IPR027417">
    <property type="entry name" value="P-loop_NTPase"/>
</dbReference>
<evidence type="ECO:0000313" key="4">
    <source>
        <dbReference type="Proteomes" id="UP001227101"/>
    </source>
</evidence>
<organism evidence="3 4">
    <name type="scientific">Amycolatopsis nalaikhensis</name>
    <dbReference type="NCBI Taxonomy" id="715472"/>
    <lineage>
        <taxon>Bacteria</taxon>
        <taxon>Bacillati</taxon>
        <taxon>Actinomycetota</taxon>
        <taxon>Actinomycetes</taxon>
        <taxon>Pseudonocardiales</taxon>
        <taxon>Pseudonocardiaceae</taxon>
        <taxon>Amycolatopsis</taxon>
    </lineage>
</organism>
<dbReference type="SUPFAM" id="SSF52540">
    <property type="entry name" value="P-loop containing nucleoside triphosphate hydrolases"/>
    <property type="match status" value="1"/>
</dbReference>
<accession>A0ABY8XR31</accession>
<reference evidence="3 4" key="1">
    <citation type="submission" date="2023-06" db="EMBL/GenBank/DDBJ databases">
        <authorList>
            <person name="Oyuntsetseg B."/>
            <person name="Kim S.B."/>
        </authorList>
    </citation>
    <scope>NUCLEOTIDE SEQUENCE [LARGE SCALE GENOMIC DNA]</scope>
    <source>
        <strain evidence="3 4">2-2</strain>
    </source>
</reference>
<sequence>MNGVARIGFGILPVVNRQPAEPTPTTDLAETACPCGCGLVVPTGVAQRERGVRADAEVAAGSAAGPLSGRLNTIVLLSGPVGAGKSTVARIVARRFARGVHLDIDVVLNHFVVSGLDLGDPNQIQLGLRNAAALAANFHDNDFTVIMDGAVPDRHSIDTLRASLAPRPLTLVVLAPPISVSVERDRTRGGKSVAHVFGHLDAQMRTELADEGAWLNTAELTPAQTAERVLTLLRPA</sequence>
<protein>
    <submittedName>
        <fullName evidence="3">Adenylyl-sulfate kinase</fullName>
        <ecNumber evidence="3">2.7.1.25</ecNumber>
    </submittedName>
</protein>